<dbReference type="RefSeq" id="WP_131916644.1">
    <property type="nucleotide sequence ID" value="NZ_SMLG01000008.1"/>
</dbReference>
<feature type="binding site" description="covalent" evidence="6">
    <location>
        <position position="52"/>
    </location>
    <ligand>
        <name>heme c</name>
        <dbReference type="ChEBI" id="CHEBI:61717"/>
    </ligand>
</feature>
<evidence type="ECO:0000256" key="4">
    <source>
        <dbReference type="ARBA" id="ARBA00022982"/>
    </source>
</evidence>
<keyword evidence="3 6" id="KW-0479">Metal-binding</keyword>
<evidence type="ECO:0000256" key="7">
    <source>
        <dbReference type="SAM" id="SignalP"/>
    </source>
</evidence>
<feature type="chain" id="PRO_5021023042" evidence="7">
    <location>
        <begin position="20"/>
        <end position="124"/>
    </location>
</feature>
<dbReference type="InterPro" id="IPR002324">
    <property type="entry name" value="Cyt_c_ID"/>
</dbReference>
<organism evidence="9 10">
    <name type="scientific">Flavobacterium rhamnosiphilum</name>
    <dbReference type="NCBI Taxonomy" id="2541724"/>
    <lineage>
        <taxon>Bacteria</taxon>
        <taxon>Pseudomonadati</taxon>
        <taxon>Bacteroidota</taxon>
        <taxon>Flavobacteriia</taxon>
        <taxon>Flavobacteriales</taxon>
        <taxon>Flavobacteriaceae</taxon>
        <taxon>Flavobacterium</taxon>
    </lineage>
</organism>
<name>A0A4R5F680_9FLAO</name>
<dbReference type="Gene3D" id="1.10.760.10">
    <property type="entry name" value="Cytochrome c-like domain"/>
    <property type="match status" value="1"/>
</dbReference>
<keyword evidence="2 6" id="KW-0349">Heme</keyword>
<comment type="caution">
    <text evidence="9">The sequence shown here is derived from an EMBL/GenBank/DDBJ whole genome shotgun (WGS) entry which is preliminary data.</text>
</comment>
<keyword evidence="10" id="KW-1185">Reference proteome</keyword>
<dbReference type="Proteomes" id="UP000294814">
    <property type="component" value="Unassembled WGS sequence"/>
</dbReference>
<sequence length="124" mass="13546">MKLKYLLFGAALISLTSFTNDTLDAKYSKPTKKTNAIFQTSDGEKLIAKSDCIGCHKLDKKLIGPSYLDIAKKYPVNEKNVSYLSGKIIKGGSGVWGTIPMAAHGSLKKEEAKSMAKYILSIKK</sequence>
<evidence type="ECO:0000256" key="1">
    <source>
        <dbReference type="ARBA" id="ARBA00022448"/>
    </source>
</evidence>
<reference evidence="9 10" key="1">
    <citation type="submission" date="2019-03" db="EMBL/GenBank/DDBJ databases">
        <title>Novel species of Flavobacterium.</title>
        <authorList>
            <person name="Liu Q."/>
            <person name="Xin Y.-H."/>
        </authorList>
    </citation>
    <scope>NUCLEOTIDE SEQUENCE [LARGE SCALE GENOMIC DNA]</scope>
    <source>
        <strain evidence="9 10">LB3P52</strain>
    </source>
</reference>
<keyword evidence="1" id="KW-0813">Transport</keyword>
<feature type="domain" description="Cytochrome c" evidence="8">
    <location>
        <begin position="38"/>
        <end position="123"/>
    </location>
</feature>
<proteinExistence type="predicted"/>
<evidence type="ECO:0000313" key="10">
    <source>
        <dbReference type="Proteomes" id="UP000294814"/>
    </source>
</evidence>
<keyword evidence="4" id="KW-0249">Electron transport</keyword>
<evidence type="ECO:0000313" key="9">
    <source>
        <dbReference type="EMBL" id="TDE43253.1"/>
    </source>
</evidence>
<dbReference type="GO" id="GO:0009055">
    <property type="term" value="F:electron transfer activity"/>
    <property type="evidence" value="ECO:0007669"/>
    <property type="project" value="InterPro"/>
</dbReference>
<comment type="PTM">
    <text evidence="6">Binds 1 heme c group covalently per subunit.</text>
</comment>
<dbReference type="EMBL" id="SMLG01000008">
    <property type="protein sequence ID" value="TDE43253.1"/>
    <property type="molecule type" value="Genomic_DNA"/>
</dbReference>
<dbReference type="SUPFAM" id="SSF46626">
    <property type="entry name" value="Cytochrome c"/>
    <property type="match status" value="1"/>
</dbReference>
<evidence type="ECO:0000256" key="5">
    <source>
        <dbReference type="ARBA" id="ARBA00023004"/>
    </source>
</evidence>
<dbReference type="PROSITE" id="PS51007">
    <property type="entry name" value="CYTC"/>
    <property type="match status" value="1"/>
</dbReference>
<keyword evidence="5 6" id="KW-0408">Iron</keyword>
<dbReference type="OrthoDB" id="9814063at2"/>
<feature type="signal peptide" evidence="7">
    <location>
        <begin position="1"/>
        <end position="19"/>
    </location>
</feature>
<evidence type="ECO:0000259" key="8">
    <source>
        <dbReference type="PROSITE" id="PS51007"/>
    </source>
</evidence>
<feature type="binding site" description="covalent" evidence="6">
    <location>
        <position position="101"/>
    </location>
    <ligand>
        <name>heme c</name>
        <dbReference type="ChEBI" id="CHEBI:61717"/>
    </ligand>
</feature>
<feature type="binding site" description="covalent" evidence="6">
    <location>
        <position position="56"/>
    </location>
    <ligand>
        <name>heme c</name>
        <dbReference type="ChEBI" id="CHEBI:61717"/>
    </ligand>
</feature>
<dbReference type="AlphaFoldDB" id="A0A4R5F680"/>
<dbReference type="InterPro" id="IPR009056">
    <property type="entry name" value="Cyt_c-like_dom"/>
</dbReference>
<protein>
    <submittedName>
        <fullName evidence="9">C-type cytochrome</fullName>
    </submittedName>
</protein>
<accession>A0A4R5F680</accession>
<gene>
    <name evidence="9" type="ORF">E0I26_11620</name>
</gene>
<evidence type="ECO:0000256" key="3">
    <source>
        <dbReference type="ARBA" id="ARBA00022723"/>
    </source>
</evidence>
<keyword evidence="7" id="KW-0732">Signal</keyword>
<dbReference type="PRINTS" id="PR00606">
    <property type="entry name" value="CYTCHROMECID"/>
</dbReference>
<dbReference type="Pfam" id="PF00034">
    <property type="entry name" value="Cytochrom_C"/>
    <property type="match status" value="1"/>
</dbReference>
<evidence type="ECO:0000256" key="2">
    <source>
        <dbReference type="ARBA" id="ARBA00022617"/>
    </source>
</evidence>
<dbReference type="GO" id="GO:0020037">
    <property type="term" value="F:heme binding"/>
    <property type="evidence" value="ECO:0007669"/>
    <property type="project" value="InterPro"/>
</dbReference>
<evidence type="ECO:0000256" key="6">
    <source>
        <dbReference type="PIRSR" id="PIRSR602324-1"/>
    </source>
</evidence>
<dbReference type="InterPro" id="IPR036909">
    <property type="entry name" value="Cyt_c-like_dom_sf"/>
</dbReference>
<dbReference type="GO" id="GO:0005506">
    <property type="term" value="F:iron ion binding"/>
    <property type="evidence" value="ECO:0007669"/>
    <property type="project" value="InterPro"/>
</dbReference>